<dbReference type="InterPro" id="IPR044750">
    <property type="entry name" value="C2_SRC2/BAP"/>
</dbReference>
<dbReference type="SUPFAM" id="SSF49562">
    <property type="entry name" value="C2 domain (Calcium/lipid-binding domain, CaLB)"/>
    <property type="match status" value="1"/>
</dbReference>
<feature type="compositionally biased region" description="Basic and acidic residues" evidence="1">
    <location>
        <begin position="193"/>
        <end position="206"/>
    </location>
</feature>
<dbReference type="Pfam" id="PF00168">
    <property type="entry name" value="C2"/>
    <property type="match status" value="1"/>
</dbReference>
<evidence type="ECO:0000259" key="2">
    <source>
        <dbReference type="PROSITE" id="PS50004"/>
    </source>
</evidence>
<feature type="domain" description="C2" evidence="2">
    <location>
        <begin position="1"/>
        <end position="116"/>
    </location>
</feature>
<gene>
    <name evidence="4" type="primary">LOC116203623</name>
</gene>
<protein>
    <submittedName>
        <fullName evidence="4">Uncharacterized protein LOC116203623</fullName>
    </submittedName>
</protein>
<feature type="compositionally biased region" description="Basic residues" evidence="1">
    <location>
        <begin position="398"/>
        <end position="408"/>
    </location>
</feature>
<dbReference type="InterPro" id="IPR000008">
    <property type="entry name" value="C2_dom"/>
</dbReference>
<feature type="compositionally biased region" description="Low complexity" evidence="1">
    <location>
        <begin position="207"/>
        <end position="218"/>
    </location>
</feature>
<dbReference type="Proteomes" id="UP000515151">
    <property type="component" value="Chromosome 1"/>
</dbReference>
<dbReference type="SMART" id="SM00239">
    <property type="entry name" value="C2"/>
    <property type="match status" value="1"/>
</dbReference>
<dbReference type="OrthoDB" id="1909968at2759"/>
<dbReference type="PANTHER" id="PTHR32246">
    <property type="entry name" value="INGRESSION PROTEIN FIC1"/>
    <property type="match status" value="1"/>
</dbReference>
<dbReference type="PROSITE" id="PS50004">
    <property type="entry name" value="C2"/>
    <property type="match status" value="1"/>
</dbReference>
<dbReference type="RefSeq" id="XP_031391301.1">
    <property type="nucleotide sequence ID" value="XM_031535441.1"/>
</dbReference>
<keyword evidence="3" id="KW-1185">Reference proteome</keyword>
<evidence type="ECO:0000313" key="4">
    <source>
        <dbReference type="RefSeq" id="XP_031391301.1"/>
    </source>
</evidence>
<dbReference type="PANTHER" id="PTHR32246:SF143">
    <property type="entry name" value="CALCIUM-DEPENDENT LIPID-BINDING (CALB DOMAIN) FAMILY PROTEIN"/>
    <property type="match status" value="1"/>
</dbReference>
<organism evidence="3 4">
    <name type="scientific">Punica granatum</name>
    <name type="common">Pomegranate</name>
    <dbReference type="NCBI Taxonomy" id="22663"/>
    <lineage>
        <taxon>Eukaryota</taxon>
        <taxon>Viridiplantae</taxon>
        <taxon>Streptophyta</taxon>
        <taxon>Embryophyta</taxon>
        <taxon>Tracheophyta</taxon>
        <taxon>Spermatophyta</taxon>
        <taxon>Magnoliopsida</taxon>
        <taxon>eudicotyledons</taxon>
        <taxon>Gunneridae</taxon>
        <taxon>Pentapetalae</taxon>
        <taxon>rosids</taxon>
        <taxon>malvids</taxon>
        <taxon>Myrtales</taxon>
        <taxon>Lythraceae</taxon>
        <taxon>Punica</taxon>
    </lineage>
</organism>
<evidence type="ECO:0000313" key="3">
    <source>
        <dbReference type="Proteomes" id="UP000515151"/>
    </source>
</evidence>
<dbReference type="GeneID" id="116203623"/>
<accession>A0A6P8DCT5</accession>
<feature type="compositionally biased region" description="Basic and acidic residues" evidence="1">
    <location>
        <begin position="166"/>
        <end position="175"/>
    </location>
</feature>
<dbReference type="AlphaFoldDB" id="A0A6P8DCT5"/>
<feature type="region of interest" description="Disordered" evidence="1">
    <location>
        <begin position="373"/>
        <end position="416"/>
    </location>
</feature>
<dbReference type="Gene3D" id="2.60.40.150">
    <property type="entry name" value="C2 domain"/>
    <property type="match status" value="1"/>
</dbReference>
<feature type="region of interest" description="Disordered" evidence="1">
    <location>
        <begin position="241"/>
        <end position="265"/>
    </location>
</feature>
<dbReference type="CDD" id="cd04051">
    <property type="entry name" value="C2_SRC2_like"/>
    <property type="match status" value="1"/>
</dbReference>
<reference evidence="3" key="1">
    <citation type="journal article" date="2020" name="Plant Biotechnol. J.">
        <title>The pomegranate (Punica granatum L.) draft genome dissects genetic divergence between soft- and hard-seeded cultivars.</title>
        <authorList>
            <person name="Luo X."/>
            <person name="Li H."/>
            <person name="Wu Z."/>
            <person name="Yao W."/>
            <person name="Zhao P."/>
            <person name="Cao D."/>
            <person name="Yu H."/>
            <person name="Li K."/>
            <person name="Poudel K."/>
            <person name="Zhao D."/>
            <person name="Zhang F."/>
            <person name="Xia X."/>
            <person name="Chen L."/>
            <person name="Wang Q."/>
            <person name="Jing D."/>
            <person name="Cao S."/>
        </authorList>
    </citation>
    <scope>NUCLEOTIDE SEQUENCE [LARGE SCALE GENOMIC DNA]</scope>
    <source>
        <strain evidence="3">cv. Tunisia</strain>
    </source>
</reference>
<feature type="compositionally biased region" description="Low complexity" evidence="1">
    <location>
        <begin position="251"/>
        <end position="260"/>
    </location>
</feature>
<sequence>MSILLNPFQLLELNIISAQDLAPVTRSMRTYAVAWVHPDRKLSTRVDASGHTNPSWNDKFVFRVDDEFLESDTSAIMIEIYAVHWFKDVQVGTVRVLIDNVVPILPTGRPFRHQRYVGMEFVALQVRRPSGRPQGMLNIGVAVLDSSMRSMPLYSQLSSSAIGFKDLLDKPDPQHHRTNQNPTSKQQQKKKKQEATRKAELRRTKSDSSSMVSSNNSKTMKRKVSFHDKVSSVVNGSEVGLRSEVKKNGMSSKASSTVSSLKPGSQVGLRAKRLDDAVGGLTFRRKGKDGPKPITKKQGSSVREAPRRKLPKDVCMTDSELGPSPSEVAAEMAAKEKNKPDDVESSVLGGAAWSVADSVEGLQSKLERWRAELPPTQDACSEVPSSIAPSVNKDGRGGRRHRRRRRNSRRDGSDREGEGLFSCFSNICGCECSITCGNPLKKKRSGKRGRRRADHRPGAALTCRINL</sequence>
<dbReference type="GO" id="GO:0006952">
    <property type="term" value="P:defense response"/>
    <property type="evidence" value="ECO:0007669"/>
    <property type="project" value="InterPro"/>
</dbReference>
<dbReference type="InterPro" id="IPR035892">
    <property type="entry name" value="C2_domain_sf"/>
</dbReference>
<reference evidence="4" key="2">
    <citation type="submission" date="2025-08" db="UniProtKB">
        <authorList>
            <consortium name="RefSeq"/>
        </authorList>
    </citation>
    <scope>IDENTIFICATION</scope>
    <source>
        <tissue evidence="4">Leaf</tissue>
    </source>
</reference>
<feature type="region of interest" description="Disordered" evidence="1">
    <location>
        <begin position="165"/>
        <end position="229"/>
    </location>
</feature>
<name>A0A6P8DCT5_PUNGR</name>
<feature type="region of interest" description="Disordered" evidence="1">
    <location>
        <begin position="281"/>
        <end position="345"/>
    </location>
</feature>
<feature type="compositionally biased region" description="Basic and acidic residues" evidence="1">
    <location>
        <begin position="333"/>
        <end position="342"/>
    </location>
</feature>
<evidence type="ECO:0000256" key="1">
    <source>
        <dbReference type="SAM" id="MobiDB-lite"/>
    </source>
</evidence>
<proteinExistence type="predicted"/>